<reference evidence="4" key="1">
    <citation type="submission" date="2016-04" db="EMBL/GenBank/DDBJ databases">
        <authorList>
            <person name="Nguyen H.D."/>
            <person name="Samba Siva P."/>
            <person name="Cullis J."/>
            <person name="Levesque C.A."/>
            <person name="Hambleton S."/>
        </authorList>
    </citation>
    <scope>NUCLEOTIDE SEQUENCE</scope>
    <source>
        <strain evidence="4">DAOMC 236416</strain>
    </source>
</reference>
<dbReference type="AlphaFoldDB" id="A0A177TN48"/>
<dbReference type="InterPro" id="IPR000073">
    <property type="entry name" value="AB_hydrolase_1"/>
</dbReference>
<dbReference type="Gene3D" id="3.40.50.1820">
    <property type="entry name" value="alpha/beta hydrolase"/>
    <property type="match status" value="1"/>
</dbReference>
<sequence>MQFTLAFLSLLAATNAAVVLPRQQLPTAPVSSLLSAASSSATGLVSGISSAVLPTPSATSSASSASSTSSATSASSTTTANATSTVVYVAPSSTAIGVDATGEANSNETDASSNAMCTRTTFQVPVNVTQPSYDTLKMGVEPEVNQTRITELFVEFVTAPQNFTQAYSNGSVIVEQTFNISGVFCEPTNTTNSTANGTVQLLVHGIGFDSSYWNIRSDTYNLSESNYSYVYQAHQAGYSTFRFDRLGTGQSERPADGYNLVQANTEVAILENIAQRLRNTTDIGGRQFNKTVLVGHSYGSAQSQRLSQLRPELIDALVLTGYSTSLTGFPYTVLSGVYTQAGIVFPDRFANISKHWLVTGTEYADQINFSYPPSVTPNATTYVRGTAAPVTQGAFFSIGALGAPAENYTGPVQVVLGEKDFIFAFNNPYANGTDFATTAIEQLFPNAAEGSEGSIIPATGHGINYHSTAYLAYNATLAFLNATLLSNGTSTDNGNSTAPLPSGGPGDMNNATLPNVGNPSNLTSALPN</sequence>
<gene>
    <name evidence="4" type="ORF">A4X13_0g2833</name>
</gene>
<evidence type="ECO:0000313" key="4">
    <source>
        <dbReference type="EMBL" id="KAE8256038.1"/>
    </source>
</evidence>
<feature type="compositionally biased region" description="Polar residues" evidence="1">
    <location>
        <begin position="509"/>
        <end position="528"/>
    </location>
</feature>
<keyword evidence="2" id="KW-0732">Signal</keyword>
<feature type="region of interest" description="Disordered" evidence="1">
    <location>
        <begin position="57"/>
        <end position="76"/>
    </location>
</feature>
<dbReference type="EMBL" id="LWDF02000144">
    <property type="protein sequence ID" value="KAE8256038.1"/>
    <property type="molecule type" value="Genomic_DNA"/>
</dbReference>
<proteinExistence type="predicted"/>
<dbReference type="SUPFAM" id="SSF53474">
    <property type="entry name" value="alpha/beta-Hydrolases"/>
    <property type="match status" value="1"/>
</dbReference>
<dbReference type="InterPro" id="IPR029058">
    <property type="entry name" value="AB_hydrolase_fold"/>
</dbReference>
<dbReference type="Pfam" id="PF12697">
    <property type="entry name" value="Abhydrolase_6"/>
    <property type="match status" value="1"/>
</dbReference>
<evidence type="ECO:0000259" key="3">
    <source>
        <dbReference type="Pfam" id="PF12697"/>
    </source>
</evidence>
<feature type="region of interest" description="Disordered" evidence="1">
    <location>
        <begin position="490"/>
        <end position="528"/>
    </location>
</feature>
<evidence type="ECO:0000256" key="2">
    <source>
        <dbReference type="SAM" id="SignalP"/>
    </source>
</evidence>
<keyword evidence="5" id="KW-1185">Reference proteome</keyword>
<feature type="signal peptide" evidence="2">
    <location>
        <begin position="1"/>
        <end position="16"/>
    </location>
</feature>
<feature type="domain" description="AB hydrolase-1" evidence="3">
    <location>
        <begin position="201"/>
        <end position="467"/>
    </location>
</feature>
<organism evidence="4 5">
    <name type="scientific">Tilletia indica</name>
    <dbReference type="NCBI Taxonomy" id="43049"/>
    <lineage>
        <taxon>Eukaryota</taxon>
        <taxon>Fungi</taxon>
        <taxon>Dikarya</taxon>
        <taxon>Basidiomycota</taxon>
        <taxon>Ustilaginomycotina</taxon>
        <taxon>Exobasidiomycetes</taxon>
        <taxon>Tilletiales</taxon>
        <taxon>Tilletiaceae</taxon>
        <taxon>Tilletia</taxon>
    </lineage>
</organism>
<dbReference type="Proteomes" id="UP000077521">
    <property type="component" value="Unassembled WGS sequence"/>
</dbReference>
<name>A0A177TN48_9BASI</name>
<evidence type="ECO:0000256" key="1">
    <source>
        <dbReference type="SAM" id="MobiDB-lite"/>
    </source>
</evidence>
<reference evidence="4" key="2">
    <citation type="journal article" date="2019" name="IMA Fungus">
        <title>Genome sequencing and comparison of five Tilletia species to identify candidate genes for the detection of regulated species infecting wheat.</title>
        <authorList>
            <person name="Nguyen H.D.T."/>
            <person name="Sultana T."/>
            <person name="Kesanakurti P."/>
            <person name="Hambleton S."/>
        </authorList>
    </citation>
    <scope>NUCLEOTIDE SEQUENCE</scope>
    <source>
        <strain evidence="4">DAOMC 236416</strain>
    </source>
</reference>
<feature type="chain" id="PRO_5043702597" description="AB hydrolase-1 domain-containing protein" evidence="2">
    <location>
        <begin position="17"/>
        <end position="528"/>
    </location>
</feature>
<dbReference type="OrthoDB" id="1743579at2759"/>
<feature type="compositionally biased region" description="Polar residues" evidence="1">
    <location>
        <begin position="490"/>
        <end position="499"/>
    </location>
</feature>
<comment type="caution">
    <text evidence="4">The sequence shown here is derived from an EMBL/GenBank/DDBJ whole genome shotgun (WGS) entry which is preliminary data.</text>
</comment>
<accession>A0A177TN48</accession>
<evidence type="ECO:0000313" key="5">
    <source>
        <dbReference type="Proteomes" id="UP000077521"/>
    </source>
</evidence>
<protein>
    <recommendedName>
        <fullName evidence="3">AB hydrolase-1 domain-containing protein</fullName>
    </recommendedName>
</protein>